<comment type="caution">
    <text evidence="2">The sequence shown here is derived from an EMBL/GenBank/DDBJ whole genome shotgun (WGS) entry which is preliminary data.</text>
</comment>
<dbReference type="InParanoid" id="M0MDQ8"/>
<dbReference type="STRING" id="1227455.C449_16793"/>
<proteinExistence type="predicted"/>
<evidence type="ECO:0000256" key="1">
    <source>
        <dbReference type="SAM" id="MobiDB-lite"/>
    </source>
</evidence>
<dbReference type="EMBL" id="AOMD01000033">
    <property type="protein sequence ID" value="EMA42819.1"/>
    <property type="molecule type" value="Genomic_DNA"/>
</dbReference>
<sequence length="92" mass="9584">MIEVEDRLDAHSYPATTDELIDAYGGIELSLPNGTETFGDALGRIGSDTVESAEAARLVAYSAVGDAAIGRKGYSDRDPTAPGESGHDQVSL</sequence>
<feature type="region of interest" description="Disordered" evidence="1">
    <location>
        <begin position="70"/>
        <end position="92"/>
    </location>
</feature>
<gene>
    <name evidence="2" type="ORF">C449_16793</name>
</gene>
<dbReference type="InterPro" id="IPR043899">
    <property type="entry name" value="DUF5789"/>
</dbReference>
<protein>
    <recommendedName>
        <fullName evidence="4">DUF2795 domain-containing protein</fullName>
    </recommendedName>
</protein>
<evidence type="ECO:0000313" key="3">
    <source>
        <dbReference type="Proteomes" id="UP000011669"/>
    </source>
</evidence>
<accession>M0MDQ8</accession>
<name>M0MDQ8_9EURY</name>
<reference evidence="2 3" key="1">
    <citation type="journal article" date="2014" name="PLoS Genet.">
        <title>Phylogenetically driven sequencing of extremely halophilic archaea reveals strategies for static and dynamic osmo-response.</title>
        <authorList>
            <person name="Becker E.A."/>
            <person name="Seitzer P.M."/>
            <person name="Tritt A."/>
            <person name="Larsen D."/>
            <person name="Krusor M."/>
            <person name="Yao A.I."/>
            <person name="Wu D."/>
            <person name="Madern D."/>
            <person name="Eisen J.A."/>
            <person name="Darling A.E."/>
            <person name="Facciotti M.T."/>
        </authorList>
    </citation>
    <scope>NUCLEOTIDE SEQUENCE [LARGE SCALE GENOMIC DNA]</scope>
    <source>
        <strain evidence="2 3">DSM 5350</strain>
    </source>
</reference>
<dbReference type="Pfam" id="PF19102">
    <property type="entry name" value="DUF5789"/>
    <property type="match status" value="1"/>
</dbReference>
<keyword evidence="3" id="KW-1185">Reference proteome</keyword>
<evidence type="ECO:0008006" key="4">
    <source>
        <dbReference type="Google" id="ProtNLM"/>
    </source>
</evidence>
<organism evidence="2 3">
    <name type="scientific">Halococcus saccharolyticus DSM 5350</name>
    <dbReference type="NCBI Taxonomy" id="1227455"/>
    <lineage>
        <taxon>Archaea</taxon>
        <taxon>Methanobacteriati</taxon>
        <taxon>Methanobacteriota</taxon>
        <taxon>Stenosarchaea group</taxon>
        <taxon>Halobacteria</taxon>
        <taxon>Halobacteriales</taxon>
        <taxon>Halococcaceae</taxon>
        <taxon>Halococcus</taxon>
    </lineage>
</organism>
<dbReference type="Proteomes" id="UP000011669">
    <property type="component" value="Unassembled WGS sequence"/>
</dbReference>
<dbReference type="PATRIC" id="fig|1227455.4.peg.3419"/>
<evidence type="ECO:0000313" key="2">
    <source>
        <dbReference type="EMBL" id="EMA42819.1"/>
    </source>
</evidence>
<dbReference type="AlphaFoldDB" id="M0MDQ8"/>